<sequence length="212" mass="22517">MTDDSPRVVVRGETTLRVRPGHATLSITATARDAQRDRALELLADLQRGVVDLLEQHAGLITRHSTAAVGVHPEYSDQKDVTGYQAAVTTELRLDDVDRVGEVALAAAALDGCSLWGPNWALDRDDPAHARARTEAIGEAVSRARGYALAVGSTLTGLVELRDVGTGGTGPMMMAVSRRGATPELDLEPALQEVHGAVEAVFLISPPNLEEL</sequence>
<gene>
    <name evidence="1" type="ORF">SAMN05660199_00034</name>
</gene>
<evidence type="ECO:0008006" key="3">
    <source>
        <dbReference type="Google" id="ProtNLM"/>
    </source>
</evidence>
<reference evidence="2" key="1">
    <citation type="submission" date="2016-10" db="EMBL/GenBank/DDBJ databases">
        <authorList>
            <person name="Varghese N."/>
            <person name="Submissions S."/>
        </authorList>
    </citation>
    <scope>NUCLEOTIDE SEQUENCE [LARGE SCALE GENOMIC DNA]</scope>
    <source>
        <strain evidence="2">DSM 45843</strain>
    </source>
</reference>
<evidence type="ECO:0000313" key="1">
    <source>
        <dbReference type="EMBL" id="SDN45565.1"/>
    </source>
</evidence>
<dbReference type="STRING" id="1052260.SAMN05660199_00034"/>
<dbReference type="PANTHER" id="PTHR34387:SF2">
    <property type="entry name" value="SLR1258 PROTEIN"/>
    <property type="match status" value="1"/>
</dbReference>
<organism evidence="1 2">
    <name type="scientific">Klenkia soli</name>
    <dbReference type="NCBI Taxonomy" id="1052260"/>
    <lineage>
        <taxon>Bacteria</taxon>
        <taxon>Bacillati</taxon>
        <taxon>Actinomycetota</taxon>
        <taxon>Actinomycetes</taxon>
        <taxon>Geodermatophilales</taxon>
        <taxon>Geodermatophilaceae</taxon>
        <taxon>Klenkia</taxon>
    </lineage>
</organism>
<dbReference type="InterPro" id="IPR052022">
    <property type="entry name" value="26kDa_periplasmic_antigen"/>
</dbReference>
<keyword evidence="2" id="KW-1185">Reference proteome</keyword>
<dbReference type="Gene3D" id="3.30.110.170">
    <property type="entry name" value="Protein of unknown function (DUF541), domain 1"/>
    <property type="match status" value="1"/>
</dbReference>
<dbReference type="EMBL" id="FNIR01000001">
    <property type="protein sequence ID" value="SDN45565.1"/>
    <property type="molecule type" value="Genomic_DNA"/>
</dbReference>
<evidence type="ECO:0000313" key="2">
    <source>
        <dbReference type="Proteomes" id="UP000199088"/>
    </source>
</evidence>
<proteinExistence type="predicted"/>
<dbReference type="Proteomes" id="UP000199088">
    <property type="component" value="Unassembled WGS sequence"/>
</dbReference>
<dbReference type="Pfam" id="PF04402">
    <property type="entry name" value="SIMPL"/>
    <property type="match status" value="1"/>
</dbReference>
<protein>
    <recommendedName>
        <fullName evidence="3">SIMPL domain-containing protein</fullName>
    </recommendedName>
</protein>
<dbReference type="GO" id="GO:0006974">
    <property type="term" value="P:DNA damage response"/>
    <property type="evidence" value="ECO:0007669"/>
    <property type="project" value="TreeGrafter"/>
</dbReference>
<name>A0A1H0BJ43_9ACTN</name>
<dbReference type="RefSeq" id="WP_165617412.1">
    <property type="nucleotide sequence ID" value="NZ_FNIR01000001.1"/>
</dbReference>
<dbReference type="Gene3D" id="3.30.70.2970">
    <property type="entry name" value="Protein of unknown function (DUF541), domain 2"/>
    <property type="match status" value="1"/>
</dbReference>
<accession>A0A1H0BJ43</accession>
<dbReference type="AlphaFoldDB" id="A0A1H0BJ43"/>
<dbReference type="InterPro" id="IPR007497">
    <property type="entry name" value="SIMPL/DUF541"/>
</dbReference>
<dbReference type="PANTHER" id="PTHR34387">
    <property type="entry name" value="SLR1258 PROTEIN"/>
    <property type="match status" value="1"/>
</dbReference>